<dbReference type="CDD" id="cd10801">
    <property type="entry name" value="LamB_YcsF_like_1"/>
    <property type="match status" value="1"/>
</dbReference>
<dbReference type="PANTHER" id="PTHR30292">
    <property type="entry name" value="UNCHARACTERIZED PROTEIN YBGL-RELATED"/>
    <property type="match status" value="1"/>
</dbReference>
<dbReference type="NCBIfam" id="NF003816">
    <property type="entry name" value="PRK05406.1-5"/>
    <property type="match status" value="1"/>
</dbReference>
<dbReference type="InterPro" id="IPR005501">
    <property type="entry name" value="LamB/YcsF/PxpA-like"/>
</dbReference>
<keyword evidence="2" id="KW-1185">Reference proteome</keyword>
<protein>
    <submittedName>
        <fullName evidence="1">5-oxoprolinase subunit PxpA</fullName>
        <ecNumber evidence="1">3.5.2.9</ecNumber>
    </submittedName>
</protein>
<evidence type="ECO:0000313" key="1">
    <source>
        <dbReference type="EMBL" id="NHE58659.1"/>
    </source>
</evidence>
<name>A0ABX0HAE4_9BACT</name>
<gene>
    <name evidence="1" type="primary">pxpA</name>
    <name evidence="1" type="ORF">G9Q97_17755</name>
</gene>
<dbReference type="Proteomes" id="UP000649799">
    <property type="component" value="Unassembled WGS sequence"/>
</dbReference>
<dbReference type="RefSeq" id="WP_166149260.1">
    <property type="nucleotide sequence ID" value="NZ_JAANYN010000008.1"/>
</dbReference>
<accession>A0ABX0HAE4</accession>
<organism evidence="1 2">
    <name type="scientific">Cyclobacterium plantarum</name>
    <dbReference type="NCBI Taxonomy" id="2716263"/>
    <lineage>
        <taxon>Bacteria</taxon>
        <taxon>Pseudomonadati</taxon>
        <taxon>Bacteroidota</taxon>
        <taxon>Cytophagia</taxon>
        <taxon>Cytophagales</taxon>
        <taxon>Cyclobacteriaceae</taxon>
        <taxon>Cyclobacterium</taxon>
    </lineage>
</organism>
<sequence length="245" mass="26986">MKKEIDINCDLGEGMPFDQKIMPYLGSCNIACGGHAGDDASMKRTIGLAKKHQVKIGAHPSYPDKDNFGRISLDLGIEILKESLKSQIEKIKSMAIQTKVDLHHIKFHGALYLDSLINQELALELAFFIKHHYPNQTLYAPFGSCMANAATRTSIPLCHEVFADRRYASGTQLLPRKDPRAILTDIKDIDEQVSLLLEKSSVETTNGGLCKVKADTICIHGDHPRAVEIAKLVATKLAETPNPPS</sequence>
<keyword evidence="1" id="KW-0378">Hydrolase</keyword>
<dbReference type="SUPFAM" id="SSF88713">
    <property type="entry name" value="Glycoside hydrolase/deacetylase"/>
    <property type="match status" value="1"/>
</dbReference>
<dbReference type="EC" id="3.5.2.9" evidence="1"/>
<proteinExistence type="predicted"/>
<dbReference type="InterPro" id="IPR011330">
    <property type="entry name" value="Glyco_hydro/deAcase_b/a-brl"/>
</dbReference>
<reference evidence="1 2" key="1">
    <citation type="submission" date="2020-03" db="EMBL/GenBank/DDBJ databases">
        <title>Cyclobacterium plantarum sp. nov., a marine bacterium isolated from a coastal-marine wetland.</title>
        <authorList>
            <person name="Sanchez-Porro C."/>
            <person name="Ventosa A."/>
            <person name="Amoozegar M."/>
        </authorList>
    </citation>
    <scope>NUCLEOTIDE SEQUENCE [LARGE SCALE GENOMIC DNA]</scope>
    <source>
        <strain evidence="1 2">GBPx2</strain>
    </source>
</reference>
<dbReference type="Gene3D" id="3.20.20.370">
    <property type="entry name" value="Glycoside hydrolase/deacetylase"/>
    <property type="match status" value="1"/>
</dbReference>
<dbReference type="Pfam" id="PF03746">
    <property type="entry name" value="LamB_YcsF"/>
    <property type="match status" value="1"/>
</dbReference>
<evidence type="ECO:0000313" key="2">
    <source>
        <dbReference type="Proteomes" id="UP000649799"/>
    </source>
</evidence>
<dbReference type="PANTHER" id="PTHR30292:SF0">
    <property type="entry name" value="5-OXOPROLINASE SUBUNIT A"/>
    <property type="match status" value="1"/>
</dbReference>
<dbReference type="GO" id="GO:0017168">
    <property type="term" value="F:5-oxoprolinase (ATP-hydrolyzing) activity"/>
    <property type="evidence" value="ECO:0007669"/>
    <property type="project" value="UniProtKB-EC"/>
</dbReference>
<dbReference type="EMBL" id="JAANYN010000008">
    <property type="protein sequence ID" value="NHE58659.1"/>
    <property type="molecule type" value="Genomic_DNA"/>
</dbReference>
<comment type="caution">
    <text evidence="1">The sequence shown here is derived from an EMBL/GenBank/DDBJ whole genome shotgun (WGS) entry which is preliminary data.</text>
</comment>